<dbReference type="Gene3D" id="2.30.30.40">
    <property type="entry name" value="SH3 Domains"/>
    <property type="match status" value="1"/>
</dbReference>
<evidence type="ECO:0000313" key="6">
    <source>
        <dbReference type="Proteomes" id="UP000070544"/>
    </source>
</evidence>
<dbReference type="PROSITE" id="PS50002">
    <property type="entry name" value="SH3"/>
    <property type="match status" value="1"/>
</dbReference>
<feature type="compositionally biased region" description="Polar residues" evidence="3">
    <location>
        <begin position="82"/>
        <end position="96"/>
    </location>
</feature>
<evidence type="ECO:0000313" key="5">
    <source>
        <dbReference type="EMBL" id="KXS15363.1"/>
    </source>
</evidence>
<dbReference type="SUPFAM" id="SSF50044">
    <property type="entry name" value="SH3-domain"/>
    <property type="match status" value="1"/>
</dbReference>
<dbReference type="InterPro" id="IPR001452">
    <property type="entry name" value="SH3_domain"/>
</dbReference>
<keyword evidence="1 2" id="KW-0728">SH3 domain</keyword>
<protein>
    <recommendedName>
        <fullName evidence="4">SH3 domain-containing protein</fullName>
    </recommendedName>
</protein>
<organism evidence="5 6">
    <name type="scientific">Gonapodya prolifera (strain JEL478)</name>
    <name type="common">Monoblepharis prolifera</name>
    <dbReference type="NCBI Taxonomy" id="1344416"/>
    <lineage>
        <taxon>Eukaryota</taxon>
        <taxon>Fungi</taxon>
        <taxon>Fungi incertae sedis</taxon>
        <taxon>Chytridiomycota</taxon>
        <taxon>Chytridiomycota incertae sedis</taxon>
        <taxon>Monoblepharidomycetes</taxon>
        <taxon>Monoblepharidales</taxon>
        <taxon>Gonapodyaceae</taxon>
        <taxon>Gonapodya</taxon>
    </lineage>
</organism>
<sequence>MFAIADYEPRDADEIALVAGDGVFLNLAFADGWGSGFHTTTQASGYFPLSFVTSVPPTPGMPPSGEPTAPPLTTPRLESRPQFAQQVPITPPSSTAVRDVVGPPSREVIANSGMEQGQGTARRVAFAGMLAIVTSEGVELGVETVAP</sequence>
<dbReference type="InterPro" id="IPR036028">
    <property type="entry name" value="SH3-like_dom_sf"/>
</dbReference>
<evidence type="ECO:0000256" key="3">
    <source>
        <dbReference type="SAM" id="MobiDB-lite"/>
    </source>
</evidence>
<evidence type="ECO:0000256" key="1">
    <source>
        <dbReference type="ARBA" id="ARBA00022443"/>
    </source>
</evidence>
<gene>
    <name evidence="5" type="ORF">M427DRAFT_56728</name>
</gene>
<dbReference type="EMBL" id="KQ965762">
    <property type="protein sequence ID" value="KXS15363.1"/>
    <property type="molecule type" value="Genomic_DNA"/>
</dbReference>
<feature type="region of interest" description="Disordered" evidence="3">
    <location>
        <begin position="57"/>
        <end position="100"/>
    </location>
</feature>
<name>A0A139AG26_GONPJ</name>
<dbReference type="AlphaFoldDB" id="A0A139AG26"/>
<accession>A0A139AG26</accession>
<evidence type="ECO:0000259" key="4">
    <source>
        <dbReference type="PROSITE" id="PS50002"/>
    </source>
</evidence>
<dbReference type="OrthoDB" id="5340910at2759"/>
<feature type="domain" description="SH3" evidence="4">
    <location>
        <begin position="1"/>
        <end position="57"/>
    </location>
</feature>
<reference evidence="5 6" key="1">
    <citation type="journal article" date="2015" name="Genome Biol. Evol.">
        <title>Phylogenomic analyses indicate that early fungi evolved digesting cell walls of algal ancestors of land plants.</title>
        <authorList>
            <person name="Chang Y."/>
            <person name="Wang S."/>
            <person name="Sekimoto S."/>
            <person name="Aerts A.L."/>
            <person name="Choi C."/>
            <person name="Clum A."/>
            <person name="LaButti K.M."/>
            <person name="Lindquist E.A."/>
            <person name="Yee Ngan C."/>
            <person name="Ohm R.A."/>
            <person name="Salamov A.A."/>
            <person name="Grigoriev I.V."/>
            <person name="Spatafora J.W."/>
            <person name="Berbee M.L."/>
        </authorList>
    </citation>
    <scope>NUCLEOTIDE SEQUENCE [LARGE SCALE GENOMIC DNA]</scope>
    <source>
        <strain evidence="5 6">JEL478</strain>
    </source>
</reference>
<evidence type="ECO:0000256" key="2">
    <source>
        <dbReference type="PROSITE-ProRule" id="PRU00192"/>
    </source>
</evidence>
<dbReference type="Proteomes" id="UP000070544">
    <property type="component" value="Unassembled WGS sequence"/>
</dbReference>
<proteinExistence type="predicted"/>
<feature type="compositionally biased region" description="Pro residues" evidence="3">
    <location>
        <begin position="57"/>
        <end position="73"/>
    </location>
</feature>
<keyword evidence="6" id="KW-1185">Reference proteome</keyword>